<evidence type="ECO:0000259" key="8">
    <source>
        <dbReference type="Pfam" id="PF01895"/>
    </source>
</evidence>
<dbReference type="PANTHER" id="PTHR42930">
    <property type="entry name" value="PHOSPHATE-SPECIFIC TRANSPORT SYSTEM ACCESSORY PROTEIN PHOU"/>
    <property type="match status" value="1"/>
</dbReference>
<dbReference type="EMBL" id="JAHOEF010000007">
    <property type="protein sequence ID" value="MBV3382029.1"/>
    <property type="molecule type" value="Genomic_DNA"/>
</dbReference>
<accession>A0AAW4MW53</accession>
<keyword evidence="6 7" id="KW-0592">Phosphate transport</keyword>
<dbReference type="GO" id="GO:0005737">
    <property type="term" value="C:cytoplasm"/>
    <property type="evidence" value="ECO:0007669"/>
    <property type="project" value="UniProtKB-SubCell"/>
</dbReference>
<comment type="caution">
    <text evidence="9">The sequence shown here is derived from an EMBL/GenBank/DDBJ whole genome shotgun (WGS) entry which is preliminary data.</text>
</comment>
<comment type="similarity">
    <text evidence="2 7">Belongs to the PhoU family.</text>
</comment>
<evidence type="ECO:0000256" key="2">
    <source>
        <dbReference type="ARBA" id="ARBA00008107"/>
    </source>
</evidence>
<dbReference type="EMBL" id="JAHOEL010000007">
    <property type="protein sequence ID" value="MBV3392055.1"/>
    <property type="molecule type" value="Genomic_DNA"/>
</dbReference>
<dbReference type="SUPFAM" id="SSF109755">
    <property type="entry name" value="PhoU-like"/>
    <property type="match status" value="1"/>
</dbReference>
<name>A0AAW4MW53_9FIRM</name>
<evidence type="ECO:0000313" key="11">
    <source>
        <dbReference type="Proteomes" id="UP001196408"/>
    </source>
</evidence>
<dbReference type="InterPro" id="IPR028366">
    <property type="entry name" value="PhoU"/>
</dbReference>
<dbReference type="AlphaFoldDB" id="A0AAW4MW53"/>
<keyword evidence="12" id="KW-1185">Reference proteome</keyword>
<feature type="domain" description="PhoU" evidence="8">
    <location>
        <begin position="119"/>
        <end position="203"/>
    </location>
</feature>
<dbReference type="GO" id="GO:0030643">
    <property type="term" value="P:intracellular phosphate ion homeostasis"/>
    <property type="evidence" value="ECO:0007669"/>
    <property type="project" value="InterPro"/>
</dbReference>
<dbReference type="GO" id="GO:0045936">
    <property type="term" value="P:negative regulation of phosphate metabolic process"/>
    <property type="evidence" value="ECO:0007669"/>
    <property type="project" value="InterPro"/>
</dbReference>
<feature type="domain" description="PhoU" evidence="8">
    <location>
        <begin position="16"/>
        <end position="104"/>
    </location>
</feature>
<dbReference type="GO" id="GO:0006817">
    <property type="term" value="P:phosphate ion transport"/>
    <property type="evidence" value="ECO:0007669"/>
    <property type="project" value="UniProtKB-KW"/>
</dbReference>
<reference evidence="9 12" key="1">
    <citation type="submission" date="2021-06" db="EMBL/GenBank/DDBJ databases">
        <title>Collection of gut derived symbiotic bacterial strains cultured from healthy donors.</title>
        <authorList>
            <person name="Lin H."/>
            <person name="Littmann E."/>
            <person name="Pamer E.G."/>
        </authorList>
    </citation>
    <scope>NUCLEOTIDE SEQUENCE</scope>
    <source>
        <strain evidence="10 12">MSK.21.70</strain>
        <strain evidence="9">MSK.21.82</strain>
    </source>
</reference>
<organism evidence="9 11">
    <name type="scientific">Catenibacterium mitsuokai</name>
    <dbReference type="NCBI Taxonomy" id="100886"/>
    <lineage>
        <taxon>Bacteria</taxon>
        <taxon>Bacillati</taxon>
        <taxon>Bacillota</taxon>
        <taxon>Erysipelotrichia</taxon>
        <taxon>Erysipelotrichales</taxon>
        <taxon>Coprobacillaceae</taxon>
        <taxon>Catenibacterium</taxon>
    </lineage>
</organism>
<dbReference type="PIRSF" id="PIRSF003107">
    <property type="entry name" value="PhoU"/>
    <property type="match status" value="1"/>
</dbReference>
<keyword evidence="5 7" id="KW-0963">Cytoplasm</keyword>
<dbReference type="Pfam" id="PF01895">
    <property type="entry name" value="PhoU"/>
    <property type="match status" value="2"/>
</dbReference>
<dbReference type="FunFam" id="1.20.58.220:FF:000004">
    <property type="entry name" value="Phosphate-specific transport system accessory protein PhoU"/>
    <property type="match status" value="1"/>
</dbReference>
<dbReference type="Gene3D" id="1.20.58.220">
    <property type="entry name" value="Phosphate transport system protein phou homolog 2, domain 2"/>
    <property type="match status" value="1"/>
</dbReference>
<evidence type="ECO:0000313" key="9">
    <source>
        <dbReference type="EMBL" id="MBV3382029.1"/>
    </source>
</evidence>
<comment type="function">
    <text evidence="7">Plays a role in the regulation of phosphate uptake.</text>
</comment>
<evidence type="ECO:0000256" key="7">
    <source>
        <dbReference type="PIRNR" id="PIRNR003107"/>
    </source>
</evidence>
<evidence type="ECO:0000313" key="12">
    <source>
        <dbReference type="Proteomes" id="UP001197492"/>
    </source>
</evidence>
<comment type="subunit">
    <text evidence="3 7">Homodimer.</text>
</comment>
<evidence type="ECO:0000256" key="6">
    <source>
        <dbReference type="ARBA" id="ARBA00022592"/>
    </source>
</evidence>
<sequence length="218" mass="25233">MRSRFDRELDTLNVDLQKMSGLVENALENTIAAFKNKNTKLAKEVMENDRMINDMERSIESICFKLMLRQQPVARDLRIVTTALKIVTDLERIGDQCSDICEIILDLSGDHIYRTVEHIPEMLKTAKEMVHKSIEAFVEGDVDKAHNISRMDDDIDALFLDIKNEIIQIMKENSENADDCLDYFMIAKYLERIGDHASNICEWLDFMETGSINQQRII</sequence>
<evidence type="ECO:0000256" key="3">
    <source>
        <dbReference type="ARBA" id="ARBA00011738"/>
    </source>
</evidence>
<dbReference type="PANTHER" id="PTHR42930:SF3">
    <property type="entry name" value="PHOSPHATE-SPECIFIC TRANSPORT SYSTEM ACCESSORY PROTEIN PHOU"/>
    <property type="match status" value="1"/>
</dbReference>
<evidence type="ECO:0000256" key="4">
    <source>
        <dbReference type="ARBA" id="ARBA00022448"/>
    </source>
</evidence>
<protein>
    <recommendedName>
        <fullName evidence="7">Phosphate-specific transport system accessory protein PhoU</fullName>
    </recommendedName>
</protein>
<dbReference type="RefSeq" id="WP_022425337.1">
    <property type="nucleotide sequence ID" value="NZ_CAXVKV010000092.1"/>
</dbReference>
<dbReference type="Proteomes" id="UP001197492">
    <property type="component" value="Unassembled WGS sequence"/>
</dbReference>
<gene>
    <name evidence="9" type="primary">phoU</name>
    <name evidence="9" type="ORF">KSV97_02075</name>
    <name evidence="10" type="ORF">KSW06_02090</name>
</gene>
<comment type="subcellular location">
    <subcellularLocation>
        <location evidence="1 7">Cytoplasm</location>
    </subcellularLocation>
</comment>
<dbReference type="InterPro" id="IPR038078">
    <property type="entry name" value="PhoU-like_sf"/>
</dbReference>
<dbReference type="Proteomes" id="UP001196408">
    <property type="component" value="Unassembled WGS sequence"/>
</dbReference>
<proteinExistence type="inferred from homology"/>
<keyword evidence="4 7" id="KW-0813">Transport</keyword>
<evidence type="ECO:0000256" key="5">
    <source>
        <dbReference type="ARBA" id="ARBA00022490"/>
    </source>
</evidence>
<evidence type="ECO:0000256" key="1">
    <source>
        <dbReference type="ARBA" id="ARBA00004496"/>
    </source>
</evidence>
<evidence type="ECO:0000313" key="10">
    <source>
        <dbReference type="EMBL" id="MBV3392055.1"/>
    </source>
</evidence>
<dbReference type="NCBIfam" id="TIGR02135">
    <property type="entry name" value="phoU_full"/>
    <property type="match status" value="1"/>
</dbReference>
<dbReference type="InterPro" id="IPR026022">
    <property type="entry name" value="PhoU_dom"/>
</dbReference>